<reference evidence="12" key="2">
    <citation type="submission" date="2018-11" db="EMBL/GenBank/DDBJ databases">
        <title>Trombidioid mite genomics.</title>
        <authorList>
            <person name="Dong X."/>
        </authorList>
    </citation>
    <scope>NUCLEOTIDE SEQUENCE</scope>
    <source>
        <strain evidence="12">UoL-WK</strain>
    </source>
</reference>
<dbReference type="SUPFAM" id="SSF81338">
    <property type="entry name" value="Aquaporin-like"/>
    <property type="match status" value="1"/>
</dbReference>
<evidence type="ECO:0000256" key="3">
    <source>
        <dbReference type="ARBA" id="ARBA00022448"/>
    </source>
</evidence>
<accession>A0A3S4QNW1</accession>
<evidence type="ECO:0000313" key="11">
    <source>
        <dbReference type="EMBL" id="RWS01981.1"/>
    </source>
</evidence>
<dbReference type="EMBL" id="NCKU01008329">
    <property type="protein sequence ID" value="RWS01981.1"/>
    <property type="molecule type" value="Genomic_DNA"/>
</dbReference>
<sequence length="250" mass="27993">MEEEEIQKYSNLRSSQVIGMEQPKGYTPLDRMRRYIESLPPEISFKEELTNIKFWKSVRVEFLGSILYIVFGCGACMNFSSLPPVDQNSSIDFVEIKISLVFATLTALLMYLGCGSLTDYKGCHLNPSISFALFLVREITLLKFFTNFLVQFVASFLGSCILYGLTSFASSSSKPGLGVTIPMKQLSPSNIFGFEFFGTFLIVLTYLSVNDTRQQIETQISAFKHIYVGFAVLVSHLFAVSSNVSFLNAV</sequence>
<feature type="transmembrane region" description="Helical" evidence="9">
    <location>
        <begin position="100"/>
        <end position="120"/>
    </location>
</feature>
<feature type="transmembrane region" description="Helical" evidence="9">
    <location>
        <begin position="62"/>
        <end position="80"/>
    </location>
</feature>
<evidence type="ECO:0000256" key="8">
    <source>
        <dbReference type="RuleBase" id="RU000477"/>
    </source>
</evidence>
<comment type="similarity">
    <text evidence="2 8">Belongs to the MIP/aquaporin (TC 1.A.8) family.</text>
</comment>
<dbReference type="OrthoDB" id="3222at2759"/>
<evidence type="ECO:0000256" key="1">
    <source>
        <dbReference type="ARBA" id="ARBA00004651"/>
    </source>
</evidence>
<evidence type="ECO:0000256" key="7">
    <source>
        <dbReference type="ARBA" id="ARBA00023136"/>
    </source>
</evidence>
<dbReference type="Pfam" id="PF00230">
    <property type="entry name" value="MIP"/>
    <property type="match status" value="1"/>
</dbReference>
<keyword evidence="7 9" id="KW-0472">Membrane</keyword>
<evidence type="ECO:0000256" key="2">
    <source>
        <dbReference type="ARBA" id="ARBA00006175"/>
    </source>
</evidence>
<evidence type="ECO:0000256" key="6">
    <source>
        <dbReference type="ARBA" id="ARBA00022989"/>
    </source>
</evidence>
<evidence type="ECO:0000256" key="4">
    <source>
        <dbReference type="ARBA" id="ARBA00022475"/>
    </source>
</evidence>
<evidence type="ECO:0000256" key="5">
    <source>
        <dbReference type="ARBA" id="ARBA00022692"/>
    </source>
</evidence>
<dbReference type="InterPro" id="IPR022357">
    <property type="entry name" value="MIP_CS"/>
</dbReference>
<dbReference type="InterPro" id="IPR034294">
    <property type="entry name" value="Aquaporin_transptr"/>
</dbReference>
<comment type="caution">
    <text evidence="12">The sequence shown here is derived from an EMBL/GenBank/DDBJ whole genome shotgun (WGS) entry which is preliminary data.</text>
</comment>
<dbReference type="PANTHER" id="PTHR19139:SF199">
    <property type="entry name" value="MIP17260P"/>
    <property type="match status" value="1"/>
</dbReference>
<gene>
    <name evidence="13" type="ORF">B4U79_18287</name>
    <name evidence="12" type="ORF">B4U79_18290</name>
    <name evidence="11" type="ORF">B4U79_18530</name>
    <name evidence="10" type="ORF">B4U79_18533</name>
</gene>
<evidence type="ECO:0000313" key="14">
    <source>
        <dbReference type="Proteomes" id="UP000285301"/>
    </source>
</evidence>
<keyword evidence="3 8" id="KW-0813">Transport</keyword>
<dbReference type="GO" id="GO:0005886">
    <property type="term" value="C:plasma membrane"/>
    <property type="evidence" value="ECO:0007669"/>
    <property type="project" value="UniProtKB-SubCell"/>
</dbReference>
<feature type="transmembrane region" description="Helical" evidence="9">
    <location>
        <begin position="141"/>
        <end position="166"/>
    </location>
</feature>
<organism evidence="12 14">
    <name type="scientific">Dinothrombium tinctorium</name>
    <dbReference type="NCBI Taxonomy" id="1965070"/>
    <lineage>
        <taxon>Eukaryota</taxon>
        <taxon>Metazoa</taxon>
        <taxon>Ecdysozoa</taxon>
        <taxon>Arthropoda</taxon>
        <taxon>Chelicerata</taxon>
        <taxon>Arachnida</taxon>
        <taxon>Acari</taxon>
        <taxon>Acariformes</taxon>
        <taxon>Trombidiformes</taxon>
        <taxon>Prostigmata</taxon>
        <taxon>Anystina</taxon>
        <taxon>Parasitengona</taxon>
        <taxon>Trombidioidea</taxon>
        <taxon>Trombidiidae</taxon>
        <taxon>Dinothrombium</taxon>
    </lineage>
</organism>
<keyword evidence="5 8" id="KW-0812">Transmembrane</keyword>
<dbReference type="STRING" id="1965070.A0A3S4QNW1"/>
<comment type="subcellular location">
    <subcellularLocation>
        <location evidence="1">Cell membrane</location>
        <topology evidence="1">Multi-pass membrane protein</topology>
    </subcellularLocation>
</comment>
<dbReference type="Proteomes" id="UP000285301">
    <property type="component" value="Unassembled WGS sequence"/>
</dbReference>
<evidence type="ECO:0000313" key="13">
    <source>
        <dbReference type="EMBL" id="RWS05943.1"/>
    </source>
</evidence>
<feature type="transmembrane region" description="Helical" evidence="9">
    <location>
        <begin position="186"/>
        <end position="207"/>
    </location>
</feature>
<keyword evidence="6 9" id="KW-1133">Transmembrane helix</keyword>
<protein>
    <submittedName>
        <fullName evidence="12">Aquaporin-4-like protein</fullName>
    </submittedName>
</protein>
<dbReference type="EMBL" id="NCKU01008344">
    <property type="protein sequence ID" value="RWS01970.1"/>
    <property type="molecule type" value="Genomic_DNA"/>
</dbReference>
<dbReference type="PANTHER" id="PTHR19139">
    <property type="entry name" value="AQUAPORIN TRANSPORTER"/>
    <property type="match status" value="1"/>
</dbReference>
<dbReference type="GO" id="GO:0015250">
    <property type="term" value="F:water channel activity"/>
    <property type="evidence" value="ECO:0007669"/>
    <property type="project" value="TreeGrafter"/>
</dbReference>
<name>A0A3S4QNW1_9ACAR</name>
<proteinExistence type="inferred from homology"/>
<dbReference type="EMBL" id="NCKU01004472">
    <property type="protein sequence ID" value="RWS05889.1"/>
    <property type="molecule type" value="Genomic_DNA"/>
</dbReference>
<dbReference type="PRINTS" id="PR00783">
    <property type="entry name" value="MINTRINSICP"/>
</dbReference>
<keyword evidence="14" id="KW-1185">Reference proteome</keyword>
<dbReference type="PROSITE" id="PS00221">
    <property type="entry name" value="MIP"/>
    <property type="match status" value="1"/>
</dbReference>
<feature type="transmembrane region" description="Helical" evidence="9">
    <location>
        <begin position="227"/>
        <end position="247"/>
    </location>
</feature>
<dbReference type="AlphaFoldDB" id="A0A3S4QNW1"/>
<evidence type="ECO:0000313" key="10">
    <source>
        <dbReference type="EMBL" id="RWS01970.1"/>
    </source>
</evidence>
<dbReference type="InterPro" id="IPR000425">
    <property type="entry name" value="MIP"/>
</dbReference>
<dbReference type="EMBL" id="NCKU01004432">
    <property type="protein sequence ID" value="RWS05943.1"/>
    <property type="molecule type" value="Genomic_DNA"/>
</dbReference>
<dbReference type="InterPro" id="IPR023271">
    <property type="entry name" value="Aquaporin-like"/>
</dbReference>
<evidence type="ECO:0000313" key="12">
    <source>
        <dbReference type="EMBL" id="RWS05889.1"/>
    </source>
</evidence>
<reference evidence="12 14" key="1">
    <citation type="journal article" date="2018" name="Gigascience">
        <title>Genomes of trombidid mites reveal novel predicted allergens and laterally-transferred genes associated with secondary metabolism.</title>
        <authorList>
            <person name="Dong X."/>
            <person name="Chaisiri K."/>
            <person name="Xia D."/>
            <person name="Armstrong S.D."/>
            <person name="Fang Y."/>
            <person name="Donnelly M.J."/>
            <person name="Kadowaki T."/>
            <person name="McGarry J.W."/>
            <person name="Darby A.C."/>
            <person name="Makepeace B.L."/>
        </authorList>
    </citation>
    <scope>NUCLEOTIDE SEQUENCE [LARGE SCALE GENOMIC DNA]</scope>
    <source>
        <strain evidence="12">UoL-WK</strain>
    </source>
</reference>
<keyword evidence="4" id="KW-1003">Cell membrane</keyword>
<evidence type="ECO:0000256" key="9">
    <source>
        <dbReference type="SAM" id="Phobius"/>
    </source>
</evidence>
<dbReference type="Gene3D" id="1.20.1080.10">
    <property type="entry name" value="Glycerol uptake facilitator protein"/>
    <property type="match status" value="1"/>
</dbReference>